<dbReference type="REBASE" id="247438">
    <property type="entry name" value="S2.MspSC29ORF15685P"/>
</dbReference>
<dbReference type="EMBL" id="CP027667">
    <property type="protein sequence ID" value="AVO50510.1"/>
    <property type="molecule type" value="Genomic_DNA"/>
</dbReference>
<gene>
    <name evidence="5" type="ORF">C6568_15670</name>
</gene>
<dbReference type="Proteomes" id="UP000237925">
    <property type="component" value="Chromosome"/>
</dbReference>
<dbReference type="Gene3D" id="3.90.220.20">
    <property type="entry name" value="DNA methylase specificity domains"/>
    <property type="match status" value="1"/>
</dbReference>
<evidence type="ECO:0000256" key="3">
    <source>
        <dbReference type="ARBA" id="ARBA00023125"/>
    </source>
</evidence>
<dbReference type="GO" id="GO:0009307">
    <property type="term" value="P:DNA restriction-modification system"/>
    <property type="evidence" value="ECO:0007669"/>
    <property type="project" value="UniProtKB-KW"/>
</dbReference>
<dbReference type="KEGG" id="mela:C6568_15670"/>
<feature type="domain" description="Type I restriction modification DNA specificity" evidence="4">
    <location>
        <begin position="29"/>
        <end position="182"/>
    </location>
</feature>
<dbReference type="Gene3D" id="1.10.287.1120">
    <property type="entry name" value="Bipartite methylase S protein"/>
    <property type="match status" value="1"/>
</dbReference>
<sequence>MRCHLSAVHGTVLLAALTGKRRLPDFYGEWVIKKLGEVASIKTGNRNNHDKIEDGAYPFFVRSSTIERINTFSNDCEAVLVPGEGGIGSIFHYIHGKFDVHQRVYAITHFKNEVSGKFIYYYMATHFGLHAMENSVKATVDSLRLPAFVNFEINMPPTLAEQTAIATLLSDMDAELTSLETRLAKARHIKQGMMQDLLTGRIRLL</sequence>
<dbReference type="InterPro" id="IPR044946">
    <property type="entry name" value="Restrct_endonuc_typeI_TRD_sf"/>
</dbReference>
<evidence type="ECO:0000256" key="1">
    <source>
        <dbReference type="ARBA" id="ARBA00010923"/>
    </source>
</evidence>
<dbReference type="InterPro" id="IPR000055">
    <property type="entry name" value="Restrct_endonuc_typeI_TRD"/>
</dbReference>
<dbReference type="SUPFAM" id="SSF116734">
    <property type="entry name" value="DNA methylase specificity domain"/>
    <property type="match status" value="1"/>
</dbReference>
<dbReference type="InterPro" id="IPR052021">
    <property type="entry name" value="Type-I_RS_S_subunit"/>
</dbReference>
<accession>A0A2R3QFI4</accession>
<organism evidence="5 6">
    <name type="scientific">Melaminivora suipulveris</name>
    <dbReference type="NCBI Taxonomy" id="2109913"/>
    <lineage>
        <taxon>Bacteria</taxon>
        <taxon>Pseudomonadati</taxon>
        <taxon>Pseudomonadota</taxon>
        <taxon>Betaproteobacteria</taxon>
        <taxon>Burkholderiales</taxon>
        <taxon>Comamonadaceae</taxon>
        <taxon>Melaminivora</taxon>
    </lineage>
</organism>
<name>A0A2R3QFI4_9BURK</name>
<protein>
    <recommendedName>
        <fullName evidence="4">Type I restriction modification DNA specificity domain-containing protein</fullName>
    </recommendedName>
</protein>
<keyword evidence="6" id="KW-1185">Reference proteome</keyword>
<proteinExistence type="inferred from homology"/>
<dbReference type="AlphaFoldDB" id="A0A2R3QFI4"/>
<evidence type="ECO:0000313" key="5">
    <source>
        <dbReference type="EMBL" id="AVO50510.1"/>
    </source>
</evidence>
<dbReference type="Pfam" id="PF01420">
    <property type="entry name" value="Methylase_S"/>
    <property type="match status" value="1"/>
</dbReference>
<keyword evidence="3" id="KW-0238">DNA-binding</keyword>
<keyword evidence="2" id="KW-0680">Restriction system</keyword>
<evidence type="ECO:0000313" key="6">
    <source>
        <dbReference type="Proteomes" id="UP000237925"/>
    </source>
</evidence>
<comment type="similarity">
    <text evidence="1">Belongs to the type-I restriction system S methylase family.</text>
</comment>
<dbReference type="GO" id="GO:0003677">
    <property type="term" value="F:DNA binding"/>
    <property type="evidence" value="ECO:0007669"/>
    <property type="project" value="UniProtKB-KW"/>
</dbReference>
<evidence type="ECO:0000259" key="4">
    <source>
        <dbReference type="Pfam" id="PF01420"/>
    </source>
</evidence>
<reference evidence="5 6" key="1">
    <citation type="submission" date="2018-03" db="EMBL/GenBank/DDBJ databases">
        <title>Genome sequencing of Melaminivora sp.</title>
        <authorList>
            <person name="Kim S.-J."/>
            <person name="Heo J."/>
            <person name="Ahn J.-H."/>
            <person name="Kwon S.-W."/>
        </authorList>
    </citation>
    <scope>NUCLEOTIDE SEQUENCE [LARGE SCALE GENOMIC DNA]</scope>
    <source>
        <strain evidence="5 6">SC2-9</strain>
    </source>
</reference>
<dbReference type="PANTHER" id="PTHR30408:SF12">
    <property type="entry name" value="TYPE I RESTRICTION ENZYME MJAVIII SPECIFICITY SUBUNIT"/>
    <property type="match status" value="1"/>
</dbReference>
<evidence type="ECO:0000256" key="2">
    <source>
        <dbReference type="ARBA" id="ARBA00022747"/>
    </source>
</evidence>
<dbReference type="OrthoDB" id="5298944at2"/>
<dbReference type="PANTHER" id="PTHR30408">
    <property type="entry name" value="TYPE-1 RESTRICTION ENZYME ECOKI SPECIFICITY PROTEIN"/>
    <property type="match status" value="1"/>
</dbReference>